<evidence type="ECO:0000259" key="1">
    <source>
        <dbReference type="Pfam" id="PF01479"/>
    </source>
</evidence>
<gene>
    <name evidence="2" type="ORF">ASZ90_007143</name>
</gene>
<accession>A0A0W8FQ72</accession>
<dbReference type="PROSITE" id="PS50889">
    <property type="entry name" value="S4"/>
    <property type="match status" value="1"/>
</dbReference>
<dbReference type="AlphaFoldDB" id="A0A0W8FQ72"/>
<organism evidence="2">
    <name type="scientific">hydrocarbon metagenome</name>
    <dbReference type="NCBI Taxonomy" id="938273"/>
    <lineage>
        <taxon>unclassified sequences</taxon>
        <taxon>metagenomes</taxon>
        <taxon>ecological metagenomes</taxon>
    </lineage>
</organism>
<sequence>MIDKSQSGQRLDIYLAQSEAALSRSQVKYAIEEGDMLVNGRNPIQI</sequence>
<keyword evidence="2" id="KW-0456">Lyase</keyword>
<dbReference type="GO" id="GO:0003723">
    <property type="term" value="F:RNA binding"/>
    <property type="evidence" value="ECO:0007669"/>
    <property type="project" value="InterPro"/>
</dbReference>
<dbReference type="GO" id="GO:0004730">
    <property type="term" value="F:pseudouridylate synthase activity"/>
    <property type="evidence" value="ECO:0007669"/>
    <property type="project" value="UniProtKB-EC"/>
</dbReference>
<feature type="domain" description="RNA-binding S4" evidence="1">
    <location>
        <begin position="9"/>
        <end position="41"/>
    </location>
</feature>
<dbReference type="InterPro" id="IPR036986">
    <property type="entry name" value="S4_RNA-bd_sf"/>
</dbReference>
<reference evidence="2" key="1">
    <citation type="journal article" date="2015" name="Proc. Natl. Acad. Sci. U.S.A.">
        <title>Networks of energetic and metabolic interactions define dynamics in microbial communities.</title>
        <authorList>
            <person name="Embree M."/>
            <person name="Liu J.K."/>
            <person name="Al-Bassam M.M."/>
            <person name="Zengler K."/>
        </authorList>
    </citation>
    <scope>NUCLEOTIDE SEQUENCE</scope>
</reference>
<name>A0A0W8FQ72_9ZZZZ</name>
<dbReference type="EC" id="4.2.1.70" evidence="2"/>
<protein>
    <submittedName>
        <fullName evidence="2">Ribosomal large subunit pseudouridine synthase d</fullName>
        <ecNumber evidence="2">4.2.1.70</ecNumber>
    </submittedName>
</protein>
<evidence type="ECO:0000313" key="2">
    <source>
        <dbReference type="EMBL" id="KUG23066.1"/>
    </source>
</evidence>
<dbReference type="Pfam" id="PF01479">
    <property type="entry name" value="S4"/>
    <property type="match status" value="1"/>
</dbReference>
<dbReference type="EMBL" id="LNQE01000922">
    <property type="protein sequence ID" value="KUG23066.1"/>
    <property type="molecule type" value="Genomic_DNA"/>
</dbReference>
<dbReference type="InterPro" id="IPR002942">
    <property type="entry name" value="S4_RNA-bd"/>
</dbReference>
<proteinExistence type="predicted"/>
<dbReference type="CDD" id="cd00165">
    <property type="entry name" value="S4"/>
    <property type="match status" value="1"/>
</dbReference>
<dbReference type="Gene3D" id="3.10.290.10">
    <property type="entry name" value="RNA-binding S4 domain"/>
    <property type="match status" value="1"/>
</dbReference>
<comment type="caution">
    <text evidence="2">The sequence shown here is derived from an EMBL/GenBank/DDBJ whole genome shotgun (WGS) entry which is preliminary data.</text>
</comment>
<dbReference type="SUPFAM" id="SSF55174">
    <property type="entry name" value="Alpha-L RNA-binding motif"/>
    <property type="match status" value="1"/>
</dbReference>